<evidence type="ECO:0000313" key="2">
    <source>
        <dbReference type="EMBL" id="SNR59998.1"/>
    </source>
</evidence>
<dbReference type="OrthoDB" id="9797568at2"/>
<dbReference type="Pfam" id="PF01865">
    <property type="entry name" value="PhoU_div"/>
    <property type="match status" value="1"/>
</dbReference>
<evidence type="ECO:0000256" key="1">
    <source>
        <dbReference type="ARBA" id="ARBA00008591"/>
    </source>
</evidence>
<accession>A0A238XN35</accession>
<reference evidence="2 3" key="1">
    <citation type="submission" date="2017-06" db="EMBL/GenBank/DDBJ databases">
        <authorList>
            <person name="Kim H.J."/>
            <person name="Triplett B.A."/>
        </authorList>
    </citation>
    <scope>NUCLEOTIDE SEQUENCE [LARGE SCALE GENOMIC DNA]</scope>
    <source>
        <strain evidence="2 3">DSM 13116</strain>
    </source>
</reference>
<protein>
    <recommendedName>
        <fullName evidence="4">Phosphate transport regulator</fullName>
    </recommendedName>
</protein>
<dbReference type="Gene3D" id="1.20.58.220">
    <property type="entry name" value="Phosphate transport system protein phou homolog 2, domain 2"/>
    <property type="match status" value="1"/>
</dbReference>
<sequence>MGFSFFPKEIQFFDLFQEQFLKLNEAVAALNSIFQEFEDVENKCKSINIIEEAGNGIARRISQQLSLTFITPIDREDIHNINIAQEDLLNLIKAISTRIGLYDFHAVKFPAKKLVMNLAIMVQEGGRMLDRLRERKPVEENAKKVKSLKYECEMLLLVALGEVYDIKLTGFDSVMEIVKWTHIYDRIEQAVNQAERLADIIEGVVLKNA</sequence>
<comment type="similarity">
    <text evidence="1">Belongs to the UPF0111 family.</text>
</comment>
<evidence type="ECO:0008006" key="4">
    <source>
        <dbReference type="Google" id="ProtNLM"/>
    </source>
</evidence>
<proteinExistence type="inferred from homology"/>
<dbReference type="RefSeq" id="WP_089270932.1">
    <property type="nucleotide sequence ID" value="NZ_FZOC01000001.1"/>
</dbReference>
<name>A0A238XN35_9BACT</name>
<organism evidence="2 3">
    <name type="scientific">Humidesulfovibrio mexicanus</name>
    <dbReference type="NCBI Taxonomy" id="147047"/>
    <lineage>
        <taxon>Bacteria</taxon>
        <taxon>Pseudomonadati</taxon>
        <taxon>Thermodesulfobacteriota</taxon>
        <taxon>Desulfovibrionia</taxon>
        <taxon>Desulfovibrionales</taxon>
        <taxon>Desulfovibrionaceae</taxon>
        <taxon>Humidesulfovibrio</taxon>
    </lineage>
</organism>
<dbReference type="InterPro" id="IPR052912">
    <property type="entry name" value="UPF0111_domain"/>
</dbReference>
<keyword evidence="3" id="KW-1185">Reference proteome</keyword>
<dbReference type="InterPro" id="IPR018445">
    <property type="entry name" value="Put_Phosphate_transp_reg"/>
</dbReference>
<dbReference type="PANTHER" id="PTHR37298:SF1">
    <property type="entry name" value="UPF0111 PROTEIN YKAA"/>
    <property type="match status" value="1"/>
</dbReference>
<dbReference type="PANTHER" id="PTHR37298">
    <property type="entry name" value="UPF0111 PROTEIN YKAA"/>
    <property type="match status" value="1"/>
</dbReference>
<gene>
    <name evidence="2" type="ORF">SAMN04488503_0265</name>
</gene>
<dbReference type="EMBL" id="FZOC01000001">
    <property type="protein sequence ID" value="SNR59998.1"/>
    <property type="molecule type" value="Genomic_DNA"/>
</dbReference>
<dbReference type="AlphaFoldDB" id="A0A238XN35"/>
<evidence type="ECO:0000313" key="3">
    <source>
        <dbReference type="Proteomes" id="UP000198324"/>
    </source>
</evidence>
<dbReference type="Proteomes" id="UP000198324">
    <property type="component" value="Unassembled WGS sequence"/>
</dbReference>
<dbReference type="InterPro" id="IPR038078">
    <property type="entry name" value="PhoU-like_sf"/>
</dbReference>